<dbReference type="InterPro" id="IPR001179">
    <property type="entry name" value="PPIase_FKBP_dom"/>
</dbReference>
<dbReference type="InterPro" id="IPR037041">
    <property type="entry name" value="Trigger_fac_C_sf"/>
</dbReference>
<dbReference type="SUPFAM" id="SSF102735">
    <property type="entry name" value="Trigger factor ribosome-binding domain"/>
    <property type="match status" value="1"/>
</dbReference>
<evidence type="ECO:0000256" key="8">
    <source>
        <dbReference type="ARBA" id="ARBA00023235"/>
    </source>
</evidence>
<comment type="domain">
    <text evidence="11">Consists of 3 domains; the N-terminus binds the ribosome, the middle domain has PPIase activity, while the C-terminus has intrinsic chaperone activity on its own.</text>
</comment>
<keyword evidence="7 11" id="KW-0143">Chaperone</keyword>
<dbReference type="FunFam" id="3.10.50.40:FF:000001">
    <property type="entry name" value="Trigger factor"/>
    <property type="match status" value="1"/>
</dbReference>
<dbReference type="GO" id="GO:0015031">
    <property type="term" value="P:protein transport"/>
    <property type="evidence" value="ECO:0007669"/>
    <property type="project" value="UniProtKB-UniRule"/>
</dbReference>
<dbReference type="PROSITE" id="PS50059">
    <property type="entry name" value="FKBP_PPIASE"/>
    <property type="match status" value="1"/>
</dbReference>
<dbReference type="Gene3D" id="1.10.3120.10">
    <property type="entry name" value="Trigger factor, C-terminal domain"/>
    <property type="match status" value="1"/>
</dbReference>
<evidence type="ECO:0000256" key="4">
    <source>
        <dbReference type="ARBA" id="ARBA00016902"/>
    </source>
</evidence>
<dbReference type="HAMAP" id="MF_00303">
    <property type="entry name" value="Trigger_factor_Tig"/>
    <property type="match status" value="1"/>
</dbReference>
<organism evidence="15 16">
    <name type="scientific">Marinomonas aquimarina</name>
    <dbReference type="NCBI Taxonomy" id="295068"/>
    <lineage>
        <taxon>Bacteria</taxon>
        <taxon>Pseudomonadati</taxon>
        <taxon>Pseudomonadota</taxon>
        <taxon>Gammaproteobacteria</taxon>
        <taxon>Oceanospirillales</taxon>
        <taxon>Oceanospirillaceae</taxon>
        <taxon>Marinomonas</taxon>
    </lineage>
</organism>
<keyword evidence="8 11" id="KW-0413">Isomerase</keyword>
<evidence type="ECO:0000256" key="5">
    <source>
        <dbReference type="ARBA" id="ARBA00022618"/>
    </source>
</evidence>
<dbReference type="PANTHER" id="PTHR30560">
    <property type="entry name" value="TRIGGER FACTOR CHAPERONE AND PEPTIDYL-PROLYL CIS/TRANS ISOMERASE"/>
    <property type="match status" value="1"/>
</dbReference>
<evidence type="ECO:0000256" key="6">
    <source>
        <dbReference type="ARBA" id="ARBA00023110"/>
    </source>
</evidence>
<evidence type="ECO:0000256" key="2">
    <source>
        <dbReference type="ARBA" id="ARBA00005464"/>
    </source>
</evidence>
<dbReference type="GO" id="GO:0044183">
    <property type="term" value="F:protein folding chaperone"/>
    <property type="evidence" value="ECO:0007669"/>
    <property type="project" value="TreeGrafter"/>
</dbReference>
<dbReference type="GO" id="GO:0003755">
    <property type="term" value="F:peptidyl-prolyl cis-trans isomerase activity"/>
    <property type="evidence" value="ECO:0007669"/>
    <property type="project" value="UniProtKB-UniRule"/>
</dbReference>
<proteinExistence type="inferred from homology"/>
<keyword evidence="11" id="KW-0963">Cytoplasm</keyword>
<reference evidence="15 16" key="1">
    <citation type="submission" date="2016-06" db="EMBL/GenBank/DDBJ databases">
        <authorList>
            <person name="Kjaerup R.B."/>
            <person name="Dalgaard T.S."/>
            <person name="Juul-Madsen H.R."/>
        </authorList>
    </citation>
    <scope>NUCLEOTIDE SEQUENCE [LARGE SCALE GENOMIC DNA]</scope>
    <source>
        <strain evidence="15 16">CECT 5080</strain>
    </source>
</reference>
<gene>
    <name evidence="11 15" type="primary">tig</name>
    <name evidence="15" type="ORF">MAQ5080_01615</name>
</gene>
<evidence type="ECO:0000256" key="12">
    <source>
        <dbReference type="PROSITE-ProRule" id="PRU00277"/>
    </source>
</evidence>
<dbReference type="GO" id="GO:0005737">
    <property type="term" value="C:cytoplasm"/>
    <property type="evidence" value="ECO:0007669"/>
    <property type="project" value="UniProtKB-SubCell"/>
</dbReference>
<accession>A0A1A8TEI8</accession>
<dbReference type="PIRSF" id="PIRSF003095">
    <property type="entry name" value="Trigger_factor"/>
    <property type="match status" value="1"/>
</dbReference>
<comment type="similarity">
    <text evidence="2 11 13">Belongs to the FKBP-type PPIase family. Tig subfamily.</text>
</comment>
<dbReference type="Pfam" id="PF05698">
    <property type="entry name" value="Trigger_C"/>
    <property type="match status" value="1"/>
</dbReference>
<dbReference type="Pfam" id="PF00254">
    <property type="entry name" value="FKBP_C"/>
    <property type="match status" value="1"/>
</dbReference>
<comment type="subcellular location">
    <subcellularLocation>
        <location evidence="11">Cytoplasm</location>
    </subcellularLocation>
    <text evidence="11">About half TF is bound to the ribosome near the polypeptide exit tunnel while the other half is free in the cytoplasm.</text>
</comment>
<feature type="domain" description="PPIase FKBP-type" evidence="14">
    <location>
        <begin position="161"/>
        <end position="249"/>
    </location>
</feature>
<comment type="catalytic activity">
    <reaction evidence="1 11 12">
        <text>[protein]-peptidylproline (omega=180) = [protein]-peptidylproline (omega=0)</text>
        <dbReference type="Rhea" id="RHEA:16237"/>
        <dbReference type="Rhea" id="RHEA-COMP:10747"/>
        <dbReference type="Rhea" id="RHEA-COMP:10748"/>
        <dbReference type="ChEBI" id="CHEBI:83833"/>
        <dbReference type="ChEBI" id="CHEBI:83834"/>
        <dbReference type="EC" id="5.2.1.8"/>
    </reaction>
</comment>
<dbReference type="InterPro" id="IPR027304">
    <property type="entry name" value="Trigger_fact/SurA_dom_sf"/>
</dbReference>
<evidence type="ECO:0000259" key="14">
    <source>
        <dbReference type="PROSITE" id="PS50059"/>
    </source>
</evidence>
<dbReference type="Gene3D" id="3.30.70.1050">
    <property type="entry name" value="Trigger factor ribosome-binding domain"/>
    <property type="match status" value="1"/>
</dbReference>
<keyword evidence="6 11" id="KW-0697">Rotamase</keyword>
<keyword evidence="5 11" id="KW-0132">Cell division</keyword>
<keyword evidence="9 11" id="KW-0131">Cell cycle</keyword>
<evidence type="ECO:0000256" key="7">
    <source>
        <dbReference type="ARBA" id="ARBA00023186"/>
    </source>
</evidence>
<dbReference type="RefSeq" id="WP_067208914.1">
    <property type="nucleotide sequence ID" value="NZ_FLOC01000008.1"/>
</dbReference>
<dbReference type="GO" id="GO:0051083">
    <property type="term" value="P:'de novo' cotranslational protein folding"/>
    <property type="evidence" value="ECO:0007669"/>
    <property type="project" value="TreeGrafter"/>
</dbReference>
<evidence type="ECO:0000256" key="9">
    <source>
        <dbReference type="ARBA" id="ARBA00023306"/>
    </source>
</evidence>
<dbReference type="Pfam" id="PF05697">
    <property type="entry name" value="Trigger_N"/>
    <property type="match status" value="1"/>
</dbReference>
<sequence>MQVSVETTSPIERVLTISVPAARIDDKVNAEVAKTAKTVRIDGFRKGKVPVSVVKKRFGQSIRMEALEQVMRDAYVEAIQAESINPAGMPAIEPKNIAEGADLEFVAKVEVYPTIELADASNIEVTRVVSEVTEADVDTMLETLRKQNAEWAAVEREAQDGDQVTLDFVGFLGDEAFEGGAAEGHKLVLGSNSMIPGFEEGIVGIKAGEERTISVTFPESYQAEHLAGKEATFKITAHEVAEQVLPELNDEFAGKFGLENADLAGLRAEVQKNMERELSQAVKGKLKNSLFDQLLALNPVEVPAALVDQEVDGLRQQAARQFGGAQGFDASQLPAELFQDEAKKRAALGLLISEVIQKNELTVEEERVRAFLEDMAQAYQEPQQVVEFYLNNKEQLEQVQSAVLEEQVVDKLLESAKITEVTLGYEDAIKPEAQAAEAEETEEA</sequence>
<evidence type="ECO:0000256" key="1">
    <source>
        <dbReference type="ARBA" id="ARBA00000971"/>
    </source>
</evidence>
<keyword evidence="16" id="KW-1185">Reference proteome</keyword>
<dbReference type="OrthoDB" id="9767721at2"/>
<dbReference type="EMBL" id="FLOC01000008">
    <property type="protein sequence ID" value="SBS30246.1"/>
    <property type="molecule type" value="Genomic_DNA"/>
</dbReference>
<dbReference type="InterPro" id="IPR036611">
    <property type="entry name" value="Trigger_fac_ribosome-bd_sf"/>
</dbReference>
<evidence type="ECO:0000313" key="15">
    <source>
        <dbReference type="EMBL" id="SBS30246.1"/>
    </source>
</evidence>
<evidence type="ECO:0000256" key="10">
    <source>
        <dbReference type="ARBA" id="ARBA00029986"/>
    </source>
</evidence>
<name>A0A1A8TEI8_9GAMM</name>
<dbReference type="AlphaFoldDB" id="A0A1A8TEI8"/>
<dbReference type="GO" id="GO:0043335">
    <property type="term" value="P:protein unfolding"/>
    <property type="evidence" value="ECO:0007669"/>
    <property type="project" value="TreeGrafter"/>
</dbReference>
<dbReference type="SUPFAM" id="SSF109998">
    <property type="entry name" value="Triger factor/SurA peptide-binding domain-like"/>
    <property type="match status" value="1"/>
</dbReference>
<dbReference type="GO" id="GO:0043022">
    <property type="term" value="F:ribosome binding"/>
    <property type="evidence" value="ECO:0007669"/>
    <property type="project" value="TreeGrafter"/>
</dbReference>
<dbReference type="InterPro" id="IPR008881">
    <property type="entry name" value="Trigger_fac_ribosome-bd_bac"/>
</dbReference>
<dbReference type="PANTHER" id="PTHR30560:SF3">
    <property type="entry name" value="TRIGGER FACTOR-LIKE PROTEIN TIG, CHLOROPLASTIC"/>
    <property type="match status" value="1"/>
</dbReference>
<dbReference type="Gene3D" id="3.10.50.40">
    <property type="match status" value="1"/>
</dbReference>
<protein>
    <recommendedName>
        <fullName evidence="4 11">Trigger factor</fullName>
        <shortName evidence="11">TF</shortName>
        <ecNumber evidence="3 11">5.2.1.8</ecNumber>
    </recommendedName>
    <alternativeName>
        <fullName evidence="10 11">PPIase</fullName>
    </alternativeName>
</protein>
<evidence type="ECO:0000313" key="16">
    <source>
        <dbReference type="Proteomes" id="UP000092627"/>
    </source>
</evidence>
<comment type="function">
    <text evidence="11">Involved in protein export. Acts as a chaperone by maintaining the newly synthesized protein in an open conformation. Functions as a peptidyl-prolyl cis-trans isomerase.</text>
</comment>
<dbReference type="STRING" id="295068.MAQ5080_01615"/>
<dbReference type="EC" id="5.2.1.8" evidence="3 11"/>
<dbReference type="InterPro" id="IPR005215">
    <property type="entry name" value="Trig_fac"/>
</dbReference>
<dbReference type="InterPro" id="IPR046357">
    <property type="entry name" value="PPIase_dom_sf"/>
</dbReference>
<dbReference type="SUPFAM" id="SSF54534">
    <property type="entry name" value="FKBP-like"/>
    <property type="match status" value="1"/>
</dbReference>
<evidence type="ECO:0000256" key="3">
    <source>
        <dbReference type="ARBA" id="ARBA00013194"/>
    </source>
</evidence>
<evidence type="ECO:0000256" key="11">
    <source>
        <dbReference type="HAMAP-Rule" id="MF_00303"/>
    </source>
</evidence>
<dbReference type="Proteomes" id="UP000092627">
    <property type="component" value="Unassembled WGS sequence"/>
</dbReference>
<dbReference type="GO" id="GO:0051301">
    <property type="term" value="P:cell division"/>
    <property type="evidence" value="ECO:0007669"/>
    <property type="project" value="UniProtKB-KW"/>
</dbReference>
<evidence type="ECO:0000256" key="13">
    <source>
        <dbReference type="RuleBase" id="RU003914"/>
    </source>
</evidence>
<dbReference type="InterPro" id="IPR008880">
    <property type="entry name" value="Trigger_fac_C"/>
</dbReference>
<dbReference type="NCBIfam" id="TIGR00115">
    <property type="entry name" value="tig"/>
    <property type="match status" value="1"/>
</dbReference>